<feature type="region of interest" description="Disordered" evidence="15">
    <location>
        <begin position="438"/>
        <end position="464"/>
    </location>
</feature>
<dbReference type="GO" id="GO:0004535">
    <property type="term" value="F:poly(A)-specific ribonuclease activity"/>
    <property type="evidence" value="ECO:0007669"/>
    <property type="project" value="UniProtKB-EC"/>
</dbReference>
<feature type="compositionally biased region" description="Low complexity" evidence="15">
    <location>
        <begin position="550"/>
        <end position="559"/>
    </location>
</feature>
<keyword evidence="10" id="KW-0269">Exonuclease</keyword>
<dbReference type="InterPro" id="IPR006941">
    <property type="entry name" value="RNase_CAF1"/>
</dbReference>
<dbReference type="GO" id="GO:0005737">
    <property type="term" value="C:cytoplasm"/>
    <property type="evidence" value="ECO:0007669"/>
    <property type="project" value="UniProtKB-SubCell"/>
</dbReference>
<feature type="region of interest" description="Disordered" evidence="15">
    <location>
        <begin position="540"/>
        <end position="559"/>
    </location>
</feature>
<comment type="catalytic activity">
    <reaction evidence="1">
        <text>Exonucleolytic cleavage of poly(A) to 5'-AMP.</text>
        <dbReference type="EC" id="3.1.13.4"/>
    </reaction>
</comment>
<evidence type="ECO:0000256" key="1">
    <source>
        <dbReference type="ARBA" id="ARBA00001663"/>
    </source>
</evidence>
<feature type="compositionally biased region" description="Gly residues" evidence="15">
    <location>
        <begin position="444"/>
        <end position="464"/>
    </location>
</feature>
<dbReference type="EMBL" id="CDMZ01000022">
    <property type="protein sequence ID" value="CEM04657.1"/>
    <property type="molecule type" value="Genomic_DNA"/>
</dbReference>
<reference evidence="16" key="1">
    <citation type="submission" date="2014-11" db="EMBL/GenBank/DDBJ databases">
        <authorList>
            <person name="Otto D Thomas"/>
            <person name="Naeem Raeece"/>
        </authorList>
    </citation>
    <scope>NUCLEOTIDE SEQUENCE</scope>
</reference>
<name>A0A0G4F015_9ALVE</name>
<evidence type="ECO:0000256" key="3">
    <source>
        <dbReference type="ARBA" id="ARBA00004496"/>
    </source>
</evidence>
<feature type="compositionally biased region" description="Gly residues" evidence="15">
    <location>
        <begin position="540"/>
        <end position="549"/>
    </location>
</feature>
<keyword evidence="12" id="KW-0805">Transcription regulation</keyword>
<evidence type="ECO:0000256" key="7">
    <source>
        <dbReference type="ARBA" id="ARBA00022722"/>
    </source>
</evidence>
<dbReference type="GO" id="GO:0046872">
    <property type="term" value="F:metal ion binding"/>
    <property type="evidence" value="ECO:0007669"/>
    <property type="project" value="UniProtKB-KW"/>
</dbReference>
<keyword evidence="11" id="KW-0694">RNA-binding</keyword>
<evidence type="ECO:0000256" key="12">
    <source>
        <dbReference type="ARBA" id="ARBA00023015"/>
    </source>
</evidence>
<dbReference type="EC" id="3.1.13.4" evidence="5"/>
<evidence type="ECO:0000256" key="11">
    <source>
        <dbReference type="ARBA" id="ARBA00022884"/>
    </source>
</evidence>
<evidence type="ECO:0000256" key="10">
    <source>
        <dbReference type="ARBA" id="ARBA00022839"/>
    </source>
</evidence>
<dbReference type="InterPro" id="IPR012337">
    <property type="entry name" value="RNaseH-like_sf"/>
</dbReference>
<dbReference type="SUPFAM" id="SSF53098">
    <property type="entry name" value="Ribonuclease H-like"/>
    <property type="match status" value="1"/>
</dbReference>
<comment type="subcellular location">
    <subcellularLocation>
        <location evidence="3">Cytoplasm</location>
    </subcellularLocation>
    <subcellularLocation>
        <location evidence="2">Nucleus</location>
    </subcellularLocation>
</comment>
<dbReference type="Pfam" id="PF04857">
    <property type="entry name" value="CAF1"/>
    <property type="match status" value="2"/>
</dbReference>
<dbReference type="VEuPathDB" id="CryptoDB:Cvel_2559"/>
<gene>
    <name evidence="16" type="ORF">Cvel_2559</name>
</gene>
<dbReference type="AlphaFoldDB" id="A0A0G4F015"/>
<proteinExistence type="inferred from homology"/>
<dbReference type="GO" id="GO:0030014">
    <property type="term" value="C:CCR4-NOT complex"/>
    <property type="evidence" value="ECO:0007669"/>
    <property type="project" value="InterPro"/>
</dbReference>
<feature type="region of interest" description="Disordered" evidence="15">
    <location>
        <begin position="288"/>
        <end position="375"/>
    </location>
</feature>
<evidence type="ECO:0000256" key="8">
    <source>
        <dbReference type="ARBA" id="ARBA00022723"/>
    </source>
</evidence>
<evidence type="ECO:0000313" key="16">
    <source>
        <dbReference type="EMBL" id="CEM04657.1"/>
    </source>
</evidence>
<dbReference type="InterPro" id="IPR039637">
    <property type="entry name" value="CNOT7/CNOT8/Pop2"/>
</dbReference>
<dbReference type="Gene3D" id="3.30.420.10">
    <property type="entry name" value="Ribonuclease H-like superfamily/Ribonuclease H"/>
    <property type="match status" value="1"/>
</dbReference>
<sequence>MNGFVQTSKRQIREVWADNLQEEFERIRDIVDKYPYIAMDTEFPGIVARPTGNFDGRGEYNYQTVKCNVDLLKVIQLGLTFADSHGNEAPGISTWQFNFKFDLGRDMYAQDSIEFLKQSGIDFEKHQEKGVEVVDFGELIMASGLVMNDEVKWISFHGSYDFGYLLKLLTCTSLPERENTFFDLLHDYFPALYDIKFLLRSAENLKLTGGASLQRIAEHLAVERVGPQHQAGSDSLVTCRTFFRLMATYFDNQIDDSKFSGIIYGLGPSLANVQPMSMAPIEVATVPHPHLIPPQNQSSGASNQQQSGQGPPGSAVGGSGGQPGQGAGGGYHFMWTTGQLPGGEIGVEGPDGPSQNGVGPGSSGMPNGVHGGGHAHSVVGGSDGFVPPLGLGHSHSFTHGASPGPSHSHHLGLGVGVGPGGLPPAFGAFGPELRSSGGALSDGSGWGPSAGVRGSGGASSAHGGGGVGNGGGGVNLAGLQLGAGIGVGMDDGVGGGRGGGGLGAVGPLQGGPGGGVHGHPGGRGGVSLLPQLALGPGSGLVNGGGGDGGTMATAGGPSG</sequence>
<keyword evidence="13" id="KW-0804">Transcription</keyword>
<dbReference type="InterPro" id="IPR036397">
    <property type="entry name" value="RNaseH_sf"/>
</dbReference>
<evidence type="ECO:0000256" key="5">
    <source>
        <dbReference type="ARBA" id="ARBA00012161"/>
    </source>
</evidence>
<evidence type="ECO:0000256" key="6">
    <source>
        <dbReference type="ARBA" id="ARBA00022490"/>
    </source>
</evidence>
<evidence type="ECO:0000256" key="14">
    <source>
        <dbReference type="ARBA" id="ARBA00023242"/>
    </source>
</evidence>
<keyword evidence="14" id="KW-0539">Nucleus</keyword>
<protein>
    <recommendedName>
        <fullName evidence="5">poly(A)-specific ribonuclease</fullName>
        <ecNumber evidence="5">3.1.13.4</ecNumber>
    </recommendedName>
</protein>
<evidence type="ECO:0000256" key="15">
    <source>
        <dbReference type="SAM" id="MobiDB-lite"/>
    </source>
</evidence>
<comment type="similarity">
    <text evidence="4">Belongs to the CAF1 family.</text>
</comment>
<evidence type="ECO:0000256" key="2">
    <source>
        <dbReference type="ARBA" id="ARBA00004123"/>
    </source>
</evidence>
<keyword evidence="6" id="KW-0963">Cytoplasm</keyword>
<organism evidence="16">
    <name type="scientific">Chromera velia CCMP2878</name>
    <dbReference type="NCBI Taxonomy" id="1169474"/>
    <lineage>
        <taxon>Eukaryota</taxon>
        <taxon>Sar</taxon>
        <taxon>Alveolata</taxon>
        <taxon>Colpodellida</taxon>
        <taxon>Chromeraceae</taxon>
        <taxon>Chromera</taxon>
    </lineage>
</organism>
<dbReference type="GO" id="GO:0003723">
    <property type="term" value="F:RNA binding"/>
    <property type="evidence" value="ECO:0007669"/>
    <property type="project" value="UniProtKB-KW"/>
</dbReference>
<keyword evidence="7" id="KW-0540">Nuclease</keyword>
<feature type="compositionally biased region" description="Gly residues" evidence="15">
    <location>
        <begin position="315"/>
        <end position="331"/>
    </location>
</feature>
<dbReference type="GO" id="GO:0005634">
    <property type="term" value="C:nucleus"/>
    <property type="evidence" value="ECO:0007669"/>
    <property type="project" value="UniProtKB-SubCell"/>
</dbReference>
<dbReference type="FunFam" id="3.30.420.10:FF:000048">
    <property type="entry name" value="CCR4-associated factor 1, putative"/>
    <property type="match status" value="1"/>
</dbReference>
<dbReference type="PANTHER" id="PTHR10797">
    <property type="entry name" value="CCR4-NOT TRANSCRIPTION COMPLEX SUBUNIT"/>
    <property type="match status" value="1"/>
</dbReference>
<evidence type="ECO:0000256" key="13">
    <source>
        <dbReference type="ARBA" id="ARBA00023163"/>
    </source>
</evidence>
<keyword evidence="8" id="KW-0479">Metal-binding</keyword>
<keyword evidence="9" id="KW-0378">Hydrolase</keyword>
<evidence type="ECO:0000256" key="9">
    <source>
        <dbReference type="ARBA" id="ARBA00022801"/>
    </source>
</evidence>
<evidence type="ECO:0000256" key="4">
    <source>
        <dbReference type="ARBA" id="ARBA00008372"/>
    </source>
</evidence>
<feature type="compositionally biased region" description="Low complexity" evidence="15">
    <location>
        <begin position="293"/>
        <end position="314"/>
    </location>
</feature>
<accession>A0A0G4F015</accession>